<dbReference type="PANTHER" id="PTHR42160:SF1">
    <property type="entry name" value="URACIL-DNA GLYCOSYLASE SUPERFAMILY PROTEIN"/>
    <property type="match status" value="1"/>
</dbReference>
<organism evidence="2 3">
    <name type="scientific">Poritiphilus flavus</name>
    <dbReference type="NCBI Taxonomy" id="2697053"/>
    <lineage>
        <taxon>Bacteria</taxon>
        <taxon>Pseudomonadati</taxon>
        <taxon>Bacteroidota</taxon>
        <taxon>Flavobacteriia</taxon>
        <taxon>Flavobacteriales</taxon>
        <taxon>Flavobacteriaceae</taxon>
        <taxon>Poritiphilus</taxon>
    </lineage>
</organism>
<reference evidence="2 3" key="1">
    <citation type="submission" date="2020-01" db="EMBL/GenBank/DDBJ databases">
        <title>Bacteria diversity of Porities sp.</title>
        <authorList>
            <person name="Wang G."/>
        </authorList>
    </citation>
    <scope>NUCLEOTIDE SEQUENCE [LARGE SCALE GENOMIC DNA]</scope>
    <source>
        <strain evidence="2 3">R33</strain>
    </source>
</reference>
<gene>
    <name evidence="2" type="ORF">GTQ38_10570</name>
</gene>
<accession>A0A6L9ECM3</accession>
<proteinExistence type="predicted"/>
<dbReference type="SUPFAM" id="SSF52141">
    <property type="entry name" value="Uracil-DNA glycosylase-like"/>
    <property type="match status" value="1"/>
</dbReference>
<evidence type="ECO:0000313" key="2">
    <source>
        <dbReference type="EMBL" id="NAS12446.1"/>
    </source>
</evidence>
<dbReference type="EMBL" id="WXYO01000005">
    <property type="protein sequence ID" value="NAS12446.1"/>
    <property type="molecule type" value="Genomic_DNA"/>
</dbReference>
<dbReference type="Gene3D" id="3.40.470.10">
    <property type="entry name" value="Uracil-DNA glycosylase-like domain"/>
    <property type="match status" value="1"/>
</dbReference>
<dbReference type="Pfam" id="PF03167">
    <property type="entry name" value="UDG"/>
    <property type="match status" value="1"/>
</dbReference>
<dbReference type="SMART" id="SM00986">
    <property type="entry name" value="UDG"/>
    <property type="match status" value="1"/>
</dbReference>
<dbReference type="SMART" id="SM00987">
    <property type="entry name" value="UreE_C"/>
    <property type="match status" value="1"/>
</dbReference>
<evidence type="ECO:0000259" key="1">
    <source>
        <dbReference type="SMART" id="SM00986"/>
    </source>
</evidence>
<comment type="caution">
    <text evidence="2">The sequence shown here is derived from an EMBL/GenBank/DDBJ whole genome shotgun (WGS) entry which is preliminary data.</text>
</comment>
<dbReference type="RefSeq" id="WP_161435491.1">
    <property type="nucleotide sequence ID" value="NZ_WXYO01000005.1"/>
</dbReference>
<evidence type="ECO:0000313" key="3">
    <source>
        <dbReference type="Proteomes" id="UP000475249"/>
    </source>
</evidence>
<dbReference type="InterPro" id="IPR047124">
    <property type="entry name" value="HI_0220.2"/>
</dbReference>
<keyword evidence="3" id="KW-1185">Reference proteome</keyword>
<feature type="domain" description="Uracil-DNA glycosylase-like" evidence="1">
    <location>
        <begin position="25"/>
        <end position="182"/>
    </location>
</feature>
<dbReference type="InterPro" id="IPR005122">
    <property type="entry name" value="Uracil-DNA_glycosylase-like"/>
</dbReference>
<dbReference type="AlphaFoldDB" id="A0A6L9ECM3"/>
<dbReference type="InterPro" id="IPR036895">
    <property type="entry name" value="Uracil-DNA_glycosylase-like_sf"/>
</dbReference>
<name>A0A6L9ECM3_9FLAO</name>
<dbReference type="Proteomes" id="UP000475249">
    <property type="component" value="Unassembled WGS sequence"/>
</dbReference>
<dbReference type="CDD" id="cd10033">
    <property type="entry name" value="UDG_like"/>
    <property type="match status" value="1"/>
</dbReference>
<sequence length="190" mass="21569">MEKLLDDIRSCVVCESYLPLGPRPIVAAHTDSRIILIGQAPGAKVHETGIPWDDPSGKQLRKWLDVSDQVFYDEKKMALIPMGFCYPGKGKSGDLPPRPECAPLWHGPLLEPIADDALTLLIGGYAQKYYLGERAQANLTETVRNYQEYLPQYFPLPHPSPRNRFWLSKNPWFEEEVLPELKARVSKLLL</sequence>
<protein>
    <submittedName>
        <fullName evidence="2">Uracil-DNA glycosylase family protein</fullName>
    </submittedName>
</protein>
<dbReference type="PANTHER" id="PTHR42160">
    <property type="entry name" value="URACIL-DNA GLYCOSYLASE SUPERFAMILY PROTEIN"/>
    <property type="match status" value="1"/>
</dbReference>